<sequence length="80" mass="8877">MLLLFPLMLLVSCGNTRTEYVPAPVVPIPPQLTADCPQPVIPDELTYGDVILLLADAMKSIADCNHDKRSIREIDAERMK</sequence>
<dbReference type="AlphaFoldDB" id="A0AAU8ZSZ4"/>
<dbReference type="Proteomes" id="UP000244682">
    <property type="component" value="Chromosome"/>
</dbReference>
<reference evidence="1 2" key="1">
    <citation type="submission" date="2018-04" db="EMBL/GenBank/DDBJ databases">
        <title>Whole genome sequencing of Morganella morganii AR_0133.</title>
        <authorList>
            <person name="Conlan S."/>
            <person name="Thomas P.J."/>
            <person name="Mullikin J."/>
            <person name="Frank K.M."/>
            <person name="Segre J.A."/>
        </authorList>
    </citation>
    <scope>NUCLEOTIDE SEQUENCE [LARGE SCALE GENOMIC DNA]</scope>
    <source>
        <strain evidence="1 2">AR_0133</strain>
    </source>
</reference>
<proteinExistence type="predicted"/>
<dbReference type="EMBL" id="CP028956">
    <property type="protein sequence ID" value="AWC96068.1"/>
    <property type="molecule type" value="Genomic_DNA"/>
</dbReference>
<protein>
    <submittedName>
        <fullName evidence="1">Peptidase</fullName>
    </submittedName>
</protein>
<evidence type="ECO:0000313" key="2">
    <source>
        <dbReference type="Proteomes" id="UP000244682"/>
    </source>
</evidence>
<accession>A0AAU8ZSZ4</accession>
<evidence type="ECO:0000313" key="1">
    <source>
        <dbReference type="EMBL" id="AWC96068.1"/>
    </source>
</evidence>
<dbReference type="Pfam" id="PF23793">
    <property type="entry name" value="LysC"/>
    <property type="match status" value="1"/>
</dbReference>
<name>A0AAU8ZSZ4_MORMO</name>
<gene>
    <name evidence="1" type="ORF">AM380_18660</name>
</gene>
<organism evidence="1 2">
    <name type="scientific">Morganella morganii</name>
    <name type="common">Proteus morganii</name>
    <dbReference type="NCBI Taxonomy" id="582"/>
    <lineage>
        <taxon>Bacteria</taxon>
        <taxon>Pseudomonadati</taxon>
        <taxon>Pseudomonadota</taxon>
        <taxon>Gammaproteobacteria</taxon>
        <taxon>Enterobacterales</taxon>
        <taxon>Morganellaceae</taxon>
        <taxon>Morganella</taxon>
    </lineage>
</organism>
<dbReference type="InterPro" id="IPR058979">
    <property type="entry name" value="LysC-like"/>
</dbReference>